<evidence type="ECO:0000313" key="2">
    <source>
        <dbReference type="EMBL" id="CEK69936.1"/>
    </source>
</evidence>
<dbReference type="AlphaFoldDB" id="A0A0B6ZQ56"/>
<reference evidence="2" key="1">
    <citation type="submission" date="2014-12" db="EMBL/GenBank/DDBJ databases">
        <title>Insight into the proteome of Arion vulgaris.</title>
        <authorList>
            <person name="Aradska J."/>
            <person name="Bulat T."/>
            <person name="Smidak R."/>
            <person name="Sarate P."/>
            <person name="Gangsoo J."/>
            <person name="Sialana F."/>
            <person name="Bilban M."/>
            <person name="Lubec G."/>
        </authorList>
    </citation>
    <scope>NUCLEOTIDE SEQUENCE</scope>
    <source>
        <tissue evidence="2">Skin</tissue>
    </source>
</reference>
<dbReference type="EMBL" id="HACG01023071">
    <property type="protein sequence ID" value="CEK69936.1"/>
    <property type="molecule type" value="Transcribed_RNA"/>
</dbReference>
<protein>
    <submittedName>
        <fullName evidence="2">Uncharacterized protein</fullName>
    </submittedName>
</protein>
<sequence length="72" mass="8565">AGTEVGGKWFREEKTPKGNHEKNFPERGEKHWTQFQRRLNELPWIERYTEIACRSCTAVHRQNTPMSNLDHV</sequence>
<name>A0A0B6ZQ56_9EUPU</name>
<gene>
    <name evidence="2" type="primary">ORF72194</name>
</gene>
<feature type="compositionally biased region" description="Basic and acidic residues" evidence="1">
    <location>
        <begin position="9"/>
        <end position="27"/>
    </location>
</feature>
<feature type="non-terminal residue" evidence="2">
    <location>
        <position position="72"/>
    </location>
</feature>
<feature type="non-terminal residue" evidence="2">
    <location>
        <position position="1"/>
    </location>
</feature>
<feature type="region of interest" description="Disordered" evidence="1">
    <location>
        <begin position="1"/>
        <end position="27"/>
    </location>
</feature>
<evidence type="ECO:0000256" key="1">
    <source>
        <dbReference type="SAM" id="MobiDB-lite"/>
    </source>
</evidence>
<accession>A0A0B6ZQ56</accession>
<organism evidence="2">
    <name type="scientific">Arion vulgaris</name>
    <dbReference type="NCBI Taxonomy" id="1028688"/>
    <lineage>
        <taxon>Eukaryota</taxon>
        <taxon>Metazoa</taxon>
        <taxon>Spiralia</taxon>
        <taxon>Lophotrochozoa</taxon>
        <taxon>Mollusca</taxon>
        <taxon>Gastropoda</taxon>
        <taxon>Heterobranchia</taxon>
        <taxon>Euthyneura</taxon>
        <taxon>Panpulmonata</taxon>
        <taxon>Eupulmonata</taxon>
        <taxon>Stylommatophora</taxon>
        <taxon>Helicina</taxon>
        <taxon>Arionoidea</taxon>
        <taxon>Arionidae</taxon>
        <taxon>Arion</taxon>
    </lineage>
</organism>
<proteinExistence type="predicted"/>